<feature type="compositionally biased region" description="Basic and acidic residues" evidence="1">
    <location>
        <begin position="43"/>
        <end position="59"/>
    </location>
</feature>
<name>A0A3P3R2A6_9FIRM</name>
<dbReference type="SUPFAM" id="SSF52821">
    <property type="entry name" value="Rhodanese/Cell cycle control phosphatase"/>
    <property type="match status" value="1"/>
</dbReference>
<dbReference type="GO" id="GO:0004792">
    <property type="term" value="F:thiosulfate-cyanide sulfurtransferase activity"/>
    <property type="evidence" value="ECO:0007669"/>
    <property type="project" value="InterPro"/>
</dbReference>
<dbReference type="PANTHER" id="PTHR44086">
    <property type="entry name" value="THIOSULFATE SULFURTRANSFERASE RDL2, MITOCHONDRIAL-RELATED"/>
    <property type="match status" value="1"/>
</dbReference>
<feature type="region of interest" description="Disordered" evidence="1">
    <location>
        <begin position="33"/>
        <end position="59"/>
    </location>
</feature>
<feature type="domain" description="Rhodanese" evidence="3">
    <location>
        <begin position="73"/>
        <end position="158"/>
    </location>
</feature>
<dbReference type="EMBL" id="RRCO01000001">
    <property type="protein sequence ID" value="RRJ26733.1"/>
    <property type="molecule type" value="Genomic_DNA"/>
</dbReference>
<comment type="caution">
    <text evidence="4">The sequence shown here is derived from an EMBL/GenBank/DDBJ whole genome shotgun (WGS) entry which is preliminary data.</text>
</comment>
<dbReference type="Gene3D" id="3.40.250.10">
    <property type="entry name" value="Rhodanese-like domain"/>
    <property type="match status" value="1"/>
</dbReference>
<dbReference type="PROSITE" id="PS50206">
    <property type="entry name" value="RHODANESE_3"/>
    <property type="match status" value="1"/>
</dbReference>
<feature type="chain" id="PRO_5039363327" evidence="2">
    <location>
        <begin position="26"/>
        <end position="161"/>
    </location>
</feature>
<accession>A0A3P3R2A6</accession>
<dbReference type="PROSITE" id="PS51257">
    <property type="entry name" value="PROKAR_LIPOPROTEIN"/>
    <property type="match status" value="1"/>
</dbReference>
<protein>
    <submittedName>
        <fullName evidence="4">Rhodanese-like domain-containing protein</fullName>
    </submittedName>
</protein>
<dbReference type="SMART" id="SM00450">
    <property type="entry name" value="RHOD"/>
    <property type="match status" value="1"/>
</dbReference>
<keyword evidence="2" id="KW-0732">Signal</keyword>
<evidence type="ECO:0000256" key="2">
    <source>
        <dbReference type="SAM" id="SignalP"/>
    </source>
</evidence>
<dbReference type="PANTHER" id="PTHR44086:SF10">
    <property type="entry name" value="THIOSULFATE SULFURTRANSFERASE_RHODANESE-LIKE DOMAIN-CONTAINING PROTEIN 3"/>
    <property type="match status" value="1"/>
</dbReference>
<keyword evidence="5" id="KW-1185">Reference proteome</keyword>
<organism evidence="4 5">
    <name type="scientific">Lachnoanaerobaculum gingivalis</name>
    <dbReference type="NCBI Taxonomy" id="2490855"/>
    <lineage>
        <taxon>Bacteria</taxon>
        <taxon>Bacillati</taxon>
        <taxon>Bacillota</taxon>
        <taxon>Clostridia</taxon>
        <taxon>Lachnospirales</taxon>
        <taxon>Lachnospiraceae</taxon>
        <taxon>Lachnoanaerobaculum</taxon>
    </lineage>
</organism>
<dbReference type="OrthoDB" id="9800872at2"/>
<dbReference type="AlphaFoldDB" id="A0A3P3R2A6"/>
<feature type="signal peptide" evidence="2">
    <location>
        <begin position="1"/>
        <end position="25"/>
    </location>
</feature>
<proteinExistence type="predicted"/>
<dbReference type="Proteomes" id="UP000272490">
    <property type="component" value="Unassembled WGS sequence"/>
</dbReference>
<sequence>MKKIAGVILTGVLLTVVGCSNNASMQETTAKETVTSSVATSEKAGETMKESEEAKKDSYTHIDQETAKQMMASEDGHIIVDVRSKDEYAAGHIPGAICIPNESITNTQPAELPDLDQVILVYCRSGNRSRQASQKLADMGYTNVYEFGGIKDWTGETVAGN</sequence>
<dbReference type="RefSeq" id="WP_128673105.1">
    <property type="nucleotide sequence ID" value="NZ_RRCO01000001.1"/>
</dbReference>
<evidence type="ECO:0000259" key="3">
    <source>
        <dbReference type="PROSITE" id="PS50206"/>
    </source>
</evidence>
<dbReference type="InterPro" id="IPR036873">
    <property type="entry name" value="Rhodanese-like_dom_sf"/>
</dbReference>
<dbReference type="InterPro" id="IPR001307">
    <property type="entry name" value="Thiosulphate_STrfase_CS"/>
</dbReference>
<evidence type="ECO:0000256" key="1">
    <source>
        <dbReference type="SAM" id="MobiDB-lite"/>
    </source>
</evidence>
<dbReference type="PROSITE" id="PS00380">
    <property type="entry name" value="RHODANESE_1"/>
    <property type="match status" value="1"/>
</dbReference>
<evidence type="ECO:0000313" key="5">
    <source>
        <dbReference type="Proteomes" id="UP000272490"/>
    </source>
</evidence>
<reference evidence="4 5" key="1">
    <citation type="submission" date="2018-11" db="EMBL/GenBank/DDBJ databases">
        <title>Genome sequencing of Lachnoanaerobaculum sp. KCOM 2030 (= ChDC B114).</title>
        <authorList>
            <person name="Kook J.-K."/>
            <person name="Park S.-N."/>
            <person name="Lim Y.K."/>
        </authorList>
    </citation>
    <scope>NUCLEOTIDE SEQUENCE [LARGE SCALE GENOMIC DNA]</scope>
    <source>
        <strain evidence="4 5">KCOM 2030</strain>
    </source>
</reference>
<gene>
    <name evidence="4" type="ORF">EHV10_01495</name>
</gene>
<dbReference type="CDD" id="cd00158">
    <property type="entry name" value="RHOD"/>
    <property type="match status" value="1"/>
</dbReference>
<evidence type="ECO:0000313" key="4">
    <source>
        <dbReference type="EMBL" id="RRJ26733.1"/>
    </source>
</evidence>
<dbReference type="Pfam" id="PF00581">
    <property type="entry name" value="Rhodanese"/>
    <property type="match status" value="1"/>
</dbReference>
<dbReference type="InterPro" id="IPR001763">
    <property type="entry name" value="Rhodanese-like_dom"/>
</dbReference>